<keyword evidence="10" id="KW-1185">Reference proteome</keyword>
<feature type="transmembrane region" description="Helical" evidence="8">
    <location>
        <begin position="26"/>
        <end position="50"/>
    </location>
</feature>
<evidence type="ECO:0000256" key="5">
    <source>
        <dbReference type="ARBA" id="ARBA00022692"/>
    </source>
</evidence>
<evidence type="ECO:0000256" key="8">
    <source>
        <dbReference type="SAM" id="Phobius"/>
    </source>
</evidence>
<organism evidence="9 10">
    <name type="scientific">Alkalispirochaeta americana</name>
    <dbReference type="NCBI Taxonomy" id="159291"/>
    <lineage>
        <taxon>Bacteria</taxon>
        <taxon>Pseudomonadati</taxon>
        <taxon>Spirochaetota</taxon>
        <taxon>Spirochaetia</taxon>
        <taxon>Spirochaetales</taxon>
        <taxon>Spirochaetaceae</taxon>
        <taxon>Alkalispirochaeta</taxon>
    </lineage>
</organism>
<evidence type="ECO:0000313" key="9">
    <source>
        <dbReference type="EMBL" id="SIQ12166.1"/>
    </source>
</evidence>
<accession>A0A1N6Q6T6</accession>
<feature type="transmembrane region" description="Helical" evidence="8">
    <location>
        <begin position="210"/>
        <end position="229"/>
    </location>
</feature>
<keyword evidence="5 8" id="KW-0812">Transmembrane</keyword>
<comment type="similarity">
    <text evidence="2">Belongs to the binding-protein-dependent transport system permease family. FecCD subfamily.</text>
</comment>
<dbReference type="AlphaFoldDB" id="A0A1N6Q6T6"/>
<feature type="transmembrane region" description="Helical" evidence="8">
    <location>
        <begin position="258"/>
        <end position="286"/>
    </location>
</feature>
<reference evidence="9 10" key="1">
    <citation type="submission" date="2017-01" db="EMBL/GenBank/DDBJ databases">
        <authorList>
            <person name="Mah S.A."/>
            <person name="Swanson W.J."/>
            <person name="Moy G.W."/>
            <person name="Vacquier V.D."/>
        </authorList>
    </citation>
    <scope>NUCLEOTIDE SEQUENCE [LARGE SCALE GENOMIC DNA]</scope>
    <source>
        <strain evidence="9 10">ASpG1</strain>
    </source>
</reference>
<keyword evidence="7 8" id="KW-0472">Membrane</keyword>
<evidence type="ECO:0000256" key="4">
    <source>
        <dbReference type="ARBA" id="ARBA00022475"/>
    </source>
</evidence>
<dbReference type="STRING" id="159291.SAMN05920897_10430"/>
<keyword evidence="4" id="KW-1003">Cell membrane</keyword>
<evidence type="ECO:0000256" key="6">
    <source>
        <dbReference type="ARBA" id="ARBA00022989"/>
    </source>
</evidence>
<dbReference type="Gene3D" id="1.10.3470.10">
    <property type="entry name" value="ABC transporter involved in vitamin B12 uptake, BtuC"/>
    <property type="match status" value="1"/>
</dbReference>
<dbReference type="FunFam" id="1.10.3470.10:FF:000001">
    <property type="entry name" value="Vitamin B12 ABC transporter permease BtuC"/>
    <property type="match status" value="1"/>
</dbReference>
<keyword evidence="3" id="KW-0813">Transport</keyword>
<dbReference type="GO" id="GO:0005886">
    <property type="term" value="C:plasma membrane"/>
    <property type="evidence" value="ECO:0007669"/>
    <property type="project" value="UniProtKB-SubCell"/>
</dbReference>
<dbReference type="PANTHER" id="PTHR30472:SF25">
    <property type="entry name" value="ABC TRANSPORTER PERMEASE PROTEIN MJ0876-RELATED"/>
    <property type="match status" value="1"/>
</dbReference>
<feature type="transmembrane region" description="Helical" evidence="8">
    <location>
        <begin position="298"/>
        <end position="316"/>
    </location>
</feature>
<dbReference type="OrthoDB" id="9792889at2"/>
<proteinExistence type="inferred from homology"/>
<evidence type="ECO:0000256" key="2">
    <source>
        <dbReference type="ARBA" id="ARBA00007935"/>
    </source>
</evidence>
<dbReference type="GO" id="GO:0033214">
    <property type="term" value="P:siderophore-iron import into cell"/>
    <property type="evidence" value="ECO:0007669"/>
    <property type="project" value="TreeGrafter"/>
</dbReference>
<name>A0A1N6Q6T6_9SPIO</name>
<dbReference type="Pfam" id="PF01032">
    <property type="entry name" value="FecCD"/>
    <property type="match status" value="1"/>
</dbReference>
<keyword evidence="6 8" id="KW-1133">Transmembrane helix</keyword>
<feature type="transmembrane region" description="Helical" evidence="8">
    <location>
        <begin position="84"/>
        <end position="105"/>
    </location>
</feature>
<evidence type="ECO:0000256" key="1">
    <source>
        <dbReference type="ARBA" id="ARBA00004651"/>
    </source>
</evidence>
<dbReference type="InterPro" id="IPR037294">
    <property type="entry name" value="ABC_BtuC-like"/>
</dbReference>
<protein>
    <submittedName>
        <fullName evidence="9">Iron complex transport system permease protein</fullName>
    </submittedName>
</protein>
<evidence type="ECO:0000313" key="10">
    <source>
        <dbReference type="Proteomes" id="UP000186400"/>
    </source>
</evidence>
<feature type="transmembrane region" description="Helical" evidence="8">
    <location>
        <begin position="137"/>
        <end position="156"/>
    </location>
</feature>
<feature type="transmembrane region" description="Helical" evidence="8">
    <location>
        <begin position="168"/>
        <end position="190"/>
    </location>
</feature>
<dbReference type="SUPFAM" id="SSF81345">
    <property type="entry name" value="ABC transporter involved in vitamin B12 uptake, BtuC"/>
    <property type="match status" value="1"/>
</dbReference>
<comment type="subcellular location">
    <subcellularLocation>
        <location evidence="1">Cell membrane</location>
        <topology evidence="1">Multi-pass membrane protein</topology>
    </subcellularLocation>
</comment>
<sequence>MAEVARSAVSDPGRYRFSGTGGSRGFSLFLVMVFLSGGGLCLLGVMIGAVPLEPRVVLRALAGRSLPEEAQAVAVIWSLRLPRVIMALLVGTMLATSGTVVQAVFRNPLADPYIIGISASAVAGAVLAYSLGLSEVWYGIIGFGISLATALLLFRFAARGDGLSVSTLLIVGVAVSSFLGAMTSFAMYAIGEDSYRIIVWTMGYLGGSTWSRVGIASFPMVLATTFFVYRRHEMDALMCSDEEAHAMGLRVGALKKELLAVSALIVAFSVAFCGMIGFVGLIVPHALRLILGHSNTRLVIASALGGGVFLLVADILARTLLAPTEIPIGVVTAFTGAPFFIVLACRMRSSGMIL</sequence>
<dbReference type="EMBL" id="FTMS01000004">
    <property type="protein sequence ID" value="SIQ12166.1"/>
    <property type="molecule type" value="Genomic_DNA"/>
</dbReference>
<dbReference type="PANTHER" id="PTHR30472">
    <property type="entry name" value="FERRIC ENTEROBACTIN TRANSPORT SYSTEM PERMEASE PROTEIN"/>
    <property type="match status" value="1"/>
</dbReference>
<evidence type="ECO:0000256" key="7">
    <source>
        <dbReference type="ARBA" id="ARBA00023136"/>
    </source>
</evidence>
<dbReference type="GO" id="GO:0022857">
    <property type="term" value="F:transmembrane transporter activity"/>
    <property type="evidence" value="ECO:0007669"/>
    <property type="project" value="InterPro"/>
</dbReference>
<dbReference type="RefSeq" id="WP_083943703.1">
    <property type="nucleotide sequence ID" value="NZ_FTMS01000004.1"/>
</dbReference>
<feature type="transmembrane region" description="Helical" evidence="8">
    <location>
        <begin position="328"/>
        <end position="349"/>
    </location>
</feature>
<dbReference type="CDD" id="cd06550">
    <property type="entry name" value="TM_ABC_iron-siderophores_like"/>
    <property type="match status" value="1"/>
</dbReference>
<dbReference type="Proteomes" id="UP000186400">
    <property type="component" value="Unassembled WGS sequence"/>
</dbReference>
<feature type="transmembrane region" description="Helical" evidence="8">
    <location>
        <begin position="112"/>
        <end position="131"/>
    </location>
</feature>
<evidence type="ECO:0000256" key="3">
    <source>
        <dbReference type="ARBA" id="ARBA00022448"/>
    </source>
</evidence>
<gene>
    <name evidence="9" type="ORF">SAMN05920897_10430</name>
</gene>
<dbReference type="InterPro" id="IPR000522">
    <property type="entry name" value="ABC_transptr_permease_BtuC"/>
</dbReference>